<evidence type="ECO:0000256" key="1">
    <source>
        <dbReference type="SAM" id="MobiDB-lite"/>
    </source>
</evidence>
<organism evidence="3 4">
    <name type="scientific">Roseicella frigidaeris</name>
    <dbReference type="NCBI Taxonomy" id="2230885"/>
    <lineage>
        <taxon>Bacteria</taxon>
        <taxon>Pseudomonadati</taxon>
        <taxon>Pseudomonadota</taxon>
        <taxon>Alphaproteobacteria</taxon>
        <taxon>Acetobacterales</taxon>
        <taxon>Roseomonadaceae</taxon>
        <taxon>Roseicella</taxon>
    </lineage>
</organism>
<feature type="domain" description="ABC-type transport auxiliary lipoprotein component" evidence="2">
    <location>
        <begin position="62"/>
        <end position="221"/>
    </location>
</feature>
<comment type="caution">
    <text evidence="3">The sequence shown here is derived from an EMBL/GenBank/DDBJ whole genome shotgun (WGS) entry which is preliminary data.</text>
</comment>
<gene>
    <name evidence="3" type="ORF">DOO78_20210</name>
</gene>
<evidence type="ECO:0000313" key="4">
    <source>
        <dbReference type="Proteomes" id="UP000249065"/>
    </source>
</evidence>
<dbReference type="EMBL" id="QLIX01000020">
    <property type="protein sequence ID" value="RAI57168.1"/>
    <property type="molecule type" value="Genomic_DNA"/>
</dbReference>
<proteinExistence type="predicted"/>
<dbReference type="Pfam" id="PF03886">
    <property type="entry name" value="ABC_trans_aux"/>
    <property type="match status" value="1"/>
</dbReference>
<keyword evidence="4" id="KW-1185">Reference proteome</keyword>
<dbReference type="Proteomes" id="UP000249065">
    <property type="component" value="Unassembled WGS sequence"/>
</dbReference>
<dbReference type="AlphaFoldDB" id="A0A327MAL6"/>
<feature type="region of interest" description="Disordered" evidence="1">
    <location>
        <begin position="1"/>
        <end position="28"/>
    </location>
</feature>
<name>A0A327MAL6_9PROT</name>
<accession>A0A327MAL6</accession>
<evidence type="ECO:0000313" key="3">
    <source>
        <dbReference type="EMBL" id="RAI57168.1"/>
    </source>
</evidence>
<dbReference type="OrthoDB" id="7375892at2"/>
<reference evidence="4" key="1">
    <citation type="submission" date="2018-06" db="EMBL/GenBank/DDBJ databases">
        <authorList>
            <person name="Khan S.A."/>
        </authorList>
    </citation>
    <scope>NUCLEOTIDE SEQUENCE [LARGE SCALE GENOMIC DNA]</scope>
    <source>
        <strain evidence="4">DB-1506</strain>
    </source>
</reference>
<evidence type="ECO:0000259" key="2">
    <source>
        <dbReference type="Pfam" id="PF03886"/>
    </source>
</evidence>
<protein>
    <recommendedName>
        <fullName evidence="2">ABC-type transport auxiliary lipoprotein component domain-containing protein</fullName>
    </recommendedName>
</protein>
<dbReference type="InterPro" id="IPR005586">
    <property type="entry name" value="ABC_trans_aux"/>
</dbReference>
<sequence>MQDRPAARRAERPNRHPGACRDAGPRAGVAPGMRRRGLLLLAAALPGCSVLPNRPYREVERFVLAPERPPGPPPPRSGQVLLLRTMRAAPGLEQRGLRILGARGEVTLQFWSEWTAPPVDLTEEALRRWLLASGRFRAVTAPGSRLRADLILEAELTRLQAEPAEGVARAGLSGLLLDNGSAENRVLGQFPVEGTAPLPGGAQPEDRLAPADAAAAMSAALGMALGRLERALGGAIGAGAGGGRVAGRR</sequence>
<dbReference type="SUPFAM" id="SSF159594">
    <property type="entry name" value="XCC0632-like"/>
    <property type="match status" value="1"/>
</dbReference>
<feature type="compositionally biased region" description="Basic and acidic residues" evidence="1">
    <location>
        <begin position="1"/>
        <end position="14"/>
    </location>
</feature>
<dbReference type="Gene3D" id="3.40.50.10610">
    <property type="entry name" value="ABC-type transport auxiliary lipoprotein component"/>
    <property type="match status" value="1"/>
</dbReference>